<dbReference type="AlphaFoldDB" id="A0AAV2YJY2"/>
<dbReference type="InterPro" id="IPR050693">
    <property type="entry name" value="Hsp70_NEF-Inhibitors"/>
</dbReference>
<keyword evidence="3" id="KW-1185">Reference proteome</keyword>
<dbReference type="PANTHER" id="PTHR19316">
    <property type="entry name" value="PROTEIN FOLDING REGULATOR"/>
    <property type="match status" value="1"/>
</dbReference>
<reference evidence="2" key="1">
    <citation type="submission" date="2022-11" db="EMBL/GenBank/DDBJ databases">
        <authorList>
            <person name="Morgan W.R."/>
            <person name="Tartar A."/>
        </authorList>
    </citation>
    <scope>NUCLEOTIDE SEQUENCE</scope>
    <source>
        <strain evidence="2">ARSEF 373</strain>
    </source>
</reference>
<dbReference type="EMBL" id="DAKRPA010000305">
    <property type="protein sequence ID" value="DAZ93598.1"/>
    <property type="molecule type" value="Genomic_DNA"/>
</dbReference>
<accession>A0AAV2YJY2</accession>
<feature type="region of interest" description="Disordered" evidence="1">
    <location>
        <begin position="66"/>
        <end position="87"/>
    </location>
</feature>
<evidence type="ECO:0000313" key="2">
    <source>
        <dbReference type="EMBL" id="DAZ93598.1"/>
    </source>
</evidence>
<protein>
    <submittedName>
        <fullName evidence="2">Uncharacterized protein</fullName>
    </submittedName>
</protein>
<dbReference type="Gene3D" id="1.25.10.10">
    <property type="entry name" value="Leucine-rich Repeat Variant"/>
    <property type="match status" value="1"/>
</dbReference>
<name>A0AAV2YJY2_9STRA</name>
<dbReference type="InterPro" id="IPR016024">
    <property type="entry name" value="ARM-type_fold"/>
</dbReference>
<sequence>MADPNKWLGLMKWSMKYADGTAPSEFKAMSKEDRDFLDKVLKEGVMDENERVGQILRILDGESPDVVFAKEDDDEQSKPEEKPSEEDLAEYKDALLDELLSRVDQIDMAMNFVKLEGLPVLIRLMQKNPRASTRALAAEVCSVVVQNNPFCQDGAVAVGMVEELCKLSEDPDTTCQVKALLAISCLVRNHPASEQRFFSPECSGLSVLKRFLREDADLRLQRKSLFFLRYLIRNNAETAKQVLADGKYLSTVAKLMNTEDVDLCESTIDALTEFLQLGGKFADAVRSPELALQDVLTARVQQVKAMDDSNEEKEYMQEVVRMATELKQQLLQAP</sequence>
<dbReference type="Proteomes" id="UP001146120">
    <property type="component" value="Unassembled WGS sequence"/>
</dbReference>
<proteinExistence type="predicted"/>
<dbReference type="InterPro" id="IPR011989">
    <property type="entry name" value="ARM-like"/>
</dbReference>
<comment type="caution">
    <text evidence="2">The sequence shown here is derived from an EMBL/GenBank/DDBJ whole genome shotgun (WGS) entry which is preliminary data.</text>
</comment>
<gene>
    <name evidence="2" type="ORF">N0F65_011782</name>
</gene>
<organism evidence="2 3">
    <name type="scientific">Lagenidium giganteum</name>
    <dbReference type="NCBI Taxonomy" id="4803"/>
    <lineage>
        <taxon>Eukaryota</taxon>
        <taxon>Sar</taxon>
        <taxon>Stramenopiles</taxon>
        <taxon>Oomycota</taxon>
        <taxon>Peronosporomycetes</taxon>
        <taxon>Pythiales</taxon>
        <taxon>Pythiaceae</taxon>
    </lineage>
</organism>
<dbReference type="GO" id="GO:0000774">
    <property type="term" value="F:adenyl-nucleotide exchange factor activity"/>
    <property type="evidence" value="ECO:0007669"/>
    <property type="project" value="TreeGrafter"/>
</dbReference>
<dbReference type="SUPFAM" id="SSF48371">
    <property type="entry name" value="ARM repeat"/>
    <property type="match status" value="1"/>
</dbReference>
<reference evidence="2" key="2">
    <citation type="journal article" date="2023" name="Microbiol Resour">
        <title>Decontamination and Annotation of the Draft Genome Sequence of the Oomycete Lagenidium giganteum ARSEF 373.</title>
        <authorList>
            <person name="Morgan W.R."/>
            <person name="Tartar A."/>
        </authorList>
    </citation>
    <scope>NUCLEOTIDE SEQUENCE</scope>
    <source>
        <strain evidence="2">ARSEF 373</strain>
    </source>
</reference>
<dbReference type="GO" id="GO:0005783">
    <property type="term" value="C:endoplasmic reticulum"/>
    <property type="evidence" value="ECO:0007669"/>
    <property type="project" value="TreeGrafter"/>
</dbReference>
<evidence type="ECO:0000313" key="3">
    <source>
        <dbReference type="Proteomes" id="UP001146120"/>
    </source>
</evidence>
<evidence type="ECO:0000256" key="1">
    <source>
        <dbReference type="SAM" id="MobiDB-lite"/>
    </source>
</evidence>
<dbReference type="PANTHER" id="PTHR19316:SF18">
    <property type="entry name" value="HSP70-BINDING PROTEIN 1"/>
    <property type="match status" value="1"/>
</dbReference>